<accession>A0A022S1Q3</accession>
<dbReference type="InterPro" id="IPR011990">
    <property type="entry name" value="TPR-like_helical_dom_sf"/>
</dbReference>
<proteinExistence type="predicted"/>
<dbReference type="PANTHER" id="PTHR46862:SF2">
    <property type="entry name" value="OS02G0611400 PROTEIN"/>
    <property type="match status" value="1"/>
</dbReference>
<reference evidence="4 5" key="1">
    <citation type="journal article" date="2013" name="Proc. Natl. Acad. Sci. U.S.A.">
        <title>Fine-scale variation in meiotic recombination in Mimulus inferred from population shotgun sequencing.</title>
        <authorList>
            <person name="Hellsten U."/>
            <person name="Wright K.M."/>
            <person name="Jenkins J."/>
            <person name="Shu S."/>
            <person name="Yuan Y."/>
            <person name="Wessler S.R."/>
            <person name="Schmutz J."/>
            <person name="Willis J.H."/>
            <person name="Rokhsar D.S."/>
        </authorList>
    </citation>
    <scope>NUCLEOTIDE SEQUENCE [LARGE SCALE GENOMIC DNA]</scope>
    <source>
        <strain evidence="5">cv. DUN x IM62</strain>
    </source>
</reference>
<dbReference type="EMBL" id="KI630200">
    <property type="protein sequence ID" value="EYU45175.1"/>
    <property type="molecule type" value="Genomic_DNA"/>
</dbReference>
<name>A0A022S1Q3_ERYGU</name>
<dbReference type="NCBIfam" id="TIGR00756">
    <property type="entry name" value="PPR"/>
    <property type="match status" value="3"/>
</dbReference>
<dbReference type="InterPro" id="IPR002885">
    <property type="entry name" value="PPR_rpt"/>
</dbReference>
<evidence type="ECO:0008006" key="6">
    <source>
        <dbReference type="Google" id="ProtNLM"/>
    </source>
</evidence>
<feature type="repeat" description="PPR" evidence="2">
    <location>
        <begin position="304"/>
        <end position="338"/>
    </location>
</feature>
<dbReference type="PROSITE" id="PS51375">
    <property type="entry name" value="PPR"/>
    <property type="match status" value="7"/>
</dbReference>
<dbReference type="STRING" id="4155.A0A022S1Q3"/>
<dbReference type="PANTHER" id="PTHR46862">
    <property type="entry name" value="OS07G0661900 PROTEIN"/>
    <property type="match status" value="1"/>
</dbReference>
<evidence type="ECO:0000256" key="3">
    <source>
        <dbReference type="SAM" id="MobiDB-lite"/>
    </source>
</evidence>
<dbReference type="eggNOG" id="KOG4197">
    <property type="taxonomic scope" value="Eukaryota"/>
</dbReference>
<feature type="repeat" description="PPR" evidence="2">
    <location>
        <begin position="269"/>
        <end position="303"/>
    </location>
</feature>
<dbReference type="Pfam" id="PF01535">
    <property type="entry name" value="PPR"/>
    <property type="match status" value="3"/>
</dbReference>
<feature type="repeat" description="PPR" evidence="2">
    <location>
        <begin position="374"/>
        <end position="408"/>
    </location>
</feature>
<keyword evidence="1" id="KW-0677">Repeat</keyword>
<dbReference type="Proteomes" id="UP000030748">
    <property type="component" value="Unassembled WGS sequence"/>
</dbReference>
<keyword evidence="5" id="KW-1185">Reference proteome</keyword>
<feature type="repeat" description="PPR" evidence="2">
    <location>
        <begin position="339"/>
        <end position="373"/>
    </location>
</feature>
<feature type="repeat" description="PPR" evidence="2">
    <location>
        <begin position="479"/>
        <end position="513"/>
    </location>
</feature>
<gene>
    <name evidence="4" type="ORF">MIMGU_mgv1a003172mg</name>
</gene>
<organism evidence="4 5">
    <name type="scientific">Erythranthe guttata</name>
    <name type="common">Yellow monkey flower</name>
    <name type="synonym">Mimulus guttatus</name>
    <dbReference type="NCBI Taxonomy" id="4155"/>
    <lineage>
        <taxon>Eukaryota</taxon>
        <taxon>Viridiplantae</taxon>
        <taxon>Streptophyta</taxon>
        <taxon>Embryophyta</taxon>
        <taxon>Tracheophyta</taxon>
        <taxon>Spermatophyta</taxon>
        <taxon>Magnoliopsida</taxon>
        <taxon>eudicotyledons</taxon>
        <taxon>Gunneridae</taxon>
        <taxon>Pentapetalae</taxon>
        <taxon>asterids</taxon>
        <taxon>lamiids</taxon>
        <taxon>Lamiales</taxon>
        <taxon>Phrymaceae</taxon>
        <taxon>Erythranthe</taxon>
    </lineage>
</organism>
<feature type="region of interest" description="Disordered" evidence="3">
    <location>
        <begin position="128"/>
        <end position="156"/>
    </location>
</feature>
<dbReference type="Pfam" id="PF13041">
    <property type="entry name" value="PPR_2"/>
    <property type="match status" value="1"/>
</dbReference>
<evidence type="ECO:0000313" key="5">
    <source>
        <dbReference type="Proteomes" id="UP000030748"/>
    </source>
</evidence>
<dbReference type="Gene3D" id="1.25.40.10">
    <property type="entry name" value="Tetratricopeptide repeat domain"/>
    <property type="match status" value="2"/>
</dbReference>
<dbReference type="Pfam" id="PF13812">
    <property type="entry name" value="PPR_3"/>
    <property type="match status" value="1"/>
</dbReference>
<dbReference type="AlphaFoldDB" id="A0A022S1Q3"/>
<protein>
    <recommendedName>
        <fullName evidence="6">Pentacotripeptide-repeat region of PRORP domain-containing protein</fullName>
    </recommendedName>
</protein>
<evidence type="ECO:0000256" key="2">
    <source>
        <dbReference type="PROSITE-ProRule" id="PRU00708"/>
    </source>
</evidence>
<sequence>MRKKLSECYPECDKSTIDGMLVIIVGAVVSEMEKGGLEQMTGPAASKMPSQDFSEDLWRTVWEVSNVVLQDMEKEKKKEKMKGFLQSEEVKEMYRFAGQVGIRGDMLRELRFKWAREKMEESEFYESLESFQKGESQEESREEIVGGGEGEERVTSLPKRHGKIKYKIYGLDLSDPKWAEVADKIHGNSEVMSPKEPKPVSGKCKVVAEKIMSLKEGDDPAPLLGEWVELLQPSRIDWIALLDRLKEENSHRYFEIAELVLGEESFQANTRDYSKLIDALVKQNRLEDSERILNKMNQNGILPDVITYSIEVHMYCKSGNPDKAQAALENLRAQGLQPDIKVYNSMIMAYVKAGKPTLGETLMREMETRDLKPTKEIYMALLSAFAKAGKTADADRISSTMQFAGFEPSLESCTLMVEAYGRAGDVDRARGNFDQMIKIGHKPDDRCTASMLSAYEKRNSLDEGLNLLLELEKDGFTPGVATYTVLVDWLSKLELFDEAEQVLEKIGETGEAPPFELQISLCDMYVKAGAEKKALQALGVIESKIEKLESDDFERIIRSLRSGGFLQDARRLYGMMEARGFMPSGSLKIDMMASQVVKSERER</sequence>
<evidence type="ECO:0000256" key="1">
    <source>
        <dbReference type="ARBA" id="ARBA00022737"/>
    </source>
</evidence>
<feature type="repeat" description="PPR" evidence="2">
    <location>
        <begin position="409"/>
        <end position="443"/>
    </location>
</feature>
<feature type="compositionally biased region" description="Basic and acidic residues" evidence="3">
    <location>
        <begin position="135"/>
        <end position="154"/>
    </location>
</feature>
<evidence type="ECO:0000313" key="4">
    <source>
        <dbReference type="EMBL" id="EYU45175.1"/>
    </source>
</evidence>
<feature type="repeat" description="PPR" evidence="2">
    <location>
        <begin position="444"/>
        <end position="478"/>
    </location>
</feature>